<sequence length="123" mass="13024">MHRRRAPGAPSDWISRLYARYAAALRVIHRQGEVFPTVDNPVDKRSDAPSRPGSGQPGHRSGAAAGAVRGGCCGDGSGRGPPGGSARRHFHCVETPKPAAMKPKPARMFQLPQLPIGQSPLVT</sequence>
<protein>
    <submittedName>
        <fullName evidence="2">Uncharacterized protein</fullName>
    </submittedName>
</protein>
<evidence type="ECO:0000313" key="3">
    <source>
        <dbReference type="Proteomes" id="UP001500897"/>
    </source>
</evidence>
<gene>
    <name evidence="2" type="ORF">GCM10009759_75590</name>
</gene>
<feature type="compositionally biased region" description="Gly residues" evidence="1">
    <location>
        <begin position="68"/>
        <end position="83"/>
    </location>
</feature>
<proteinExistence type="predicted"/>
<comment type="caution">
    <text evidence="2">The sequence shown here is derived from an EMBL/GenBank/DDBJ whole genome shotgun (WGS) entry which is preliminary data.</text>
</comment>
<feature type="region of interest" description="Disordered" evidence="1">
    <location>
        <begin position="32"/>
        <end position="123"/>
    </location>
</feature>
<organism evidence="2 3">
    <name type="scientific">Kitasatospora saccharophila</name>
    <dbReference type="NCBI Taxonomy" id="407973"/>
    <lineage>
        <taxon>Bacteria</taxon>
        <taxon>Bacillati</taxon>
        <taxon>Actinomycetota</taxon>
        <taxon>Actinomycetes</taxon>
        <taxon>Kitasatosporales</taxon>
        <taxon>Streptomycetaceae</taxon>
        <taxon>Kitasatospora</taxon>
    </lineage>
</organism>
<name>A0ABN2YD24_9ACTN</name>
<evidence type="ECO:0000313" key="2">
    <source>
        <dbReference type="EMBL" id="GAA2124107.1"/>
    </source>
</evidence>
<reference evidence="2 3" key="1">
    <citation type="journal article" date="2019" name="Int. J. Syst. Evol. Microbiol.">
        <title>The Global Catalogue of Microorganisms (GCM) 10K type strain sequencing project: providing services to taxonomists for standard genome sequencing and annotation.</title>
        <authorList>
            <consortium name="The Broad Institute Genomics Platform"/>
            <consortium name="The Broad Institute Genome Sequencing Center for Infectious Disease"/>
            <person name="Wu L."/>
            <person name="Ma J."/>
        </authorList>
    </citation>
    <scope>NUCLEOTIDE SEQUENCE [LARGE SCALE GENOMIC DNA]</scope>
    <source>
        <strain evidence="2 3">JCM 14559</strain>
    </source>
</reference>
<dbReference type="Proteomes" id="UP001500897">
    <property type="component" value="Unassembled WGS sequence"/>
</dbReference>
<feature type="compositionally biased region" description="Low complexity" evidence="1">
    <location>
        <begin position="58"/>
        <end position="67"/>
    </location>
</feature>
<accession>A0ABN2YD24</accession>
<dbReference type="EMBL" id="BAAANS010000098">
    <property type="protein sequence ID" value="GAA2124107.1"/>
    <property type="molecule type" value="Genomic_DNA"/>
</dbReference>
<evidence type="ECO:0000256" key="1">
    <source>
        <dbReference type="SAM" id="MobiDB-lite"/>
    </source>
</evidence>
<keyword evidence="3" id="KW-1185">Reference proteome</keyword>